<sequence length="279" mass="31439">MGKVTTYCQISGCCPEVEDMLDFDYVSEYDVEDASESEKTDYIKIREALKLLVTEDEKEGIHALSIIGPYDDDNKPIWEFEENPTDLDDVLEEAEGLVREVSGCQMGDMFTYGYCQGPTGNDDGAIVSYGGYFYVQTNMLAILAGATQGRVSPQRLWRLAMIKGHYKNHSHAVLPEVDYGPIYGCIEYSHECPWLLGDVDHEELLGMVNIGTTEDIAEVLRKRGYWMWMRPDRFPIEPTGTPQPAINITKEQLTESLSNGTISKLPLEIIQCIARELDV</sequence>
<comment type="caution">
    <text evidence="1">The sequence shown here is derived from an EMBL/GenBank/DDBJ whole genome shotgun (WGS) entry which is preliminary data.</text>
</comment>
<dbReference type="AlphaFoldDB" id="A0A8H2X6G0"/>
<evidence type="ECO:0000313" key="1">
    <source>
        <dbReference type="EMBL" id="CAE6414486.1"/>
    </source>
</evidence>
<dbReference type="Proteomes" id="UP000663853">
    <property type="component" value="Unassembled WGS sequence"/>
</dbReference>
<dbReference type="EMBL" id="CAJMXA010000070">
    <property type="protein sequence ID" value="CAE6414486.1"/>
    <property type="molecule type" value="Genomic_DNA"/>
</dbReference>
<gene>
    <name evidence="1" type="ORF">RDB_LOCUS4644</name>
</gene>
<organism evidence="1 2">
    <name type="scientific">Rhizoctonia solani</name>
    <dbReference type="NCBI Taxonomy" id="456999"/>
    <lineage>
        <taxon>Eukaryota</taxon>
        <taxon>Fungi</taxon>
        <taxon>Dikarya</taxon>
        <taxon>Basidiomycota</taxon>
        <taxon>Agaricomycotina</taxon>
        <taxon>Agaricomycetes</taxon>
        <taxon>Cantharellales</taxon>
        <taxon>Ceratobasidiaceae</taxon>
        <taxon>Rhizoctonia</taxon>
    </lineage>
</organism>
<accession>A0A8H2X6G0</accession>
<reference evidence="1" key="1">
    <citation type="submission" date="2021-01" db="EMBL/GenBank/DDBJ databases">
        <authorList>
            <person name="Kaushik A."/>
        </authorList>
    </citation>
    <scope>NUCLEOTIDE SEQUENCE</scope>
    <source>
        <strain evidence="1">AG6-10EEA</strain>
    </source>
</reference>
<proteinExistence type="predicted"/>
<name>A0A8H2X6G0_9AGAM</name>
<protein>
    <submittedName>
        <fullName evidence="1">Uncharacterized protein</fullName>
    </submittedName>
</protein>
<evidence type="ECO:0000313" key="2">
    <source>
        <dbReference type="Proteomes" id="UP000663853"/>
    </source>
</evidence>